<evidence type="ECO:0000256" key="3">
    <source>
        <dbReference type="RuleBase" id="RU000461"/>
    </source>
</evidence>
<keyword evidence="3" id="KW-0408">Iron</keyword>
<dbReference type="SUPFAM" id="SSF48264">
    <property type="entry name" value="Cytochrome P450"/>
    <property type="match status" value="1"/>
</dbReference>
<accession>A0ABX2D616</accession>
<protein>
    <submittedName>
        <fullName evidence="5">Cytochrome P450 135A1</fullName>
        <ecNumber evidence="5">1.14.-.-</ecNumber>
    </submittedName>
</protein>
<dbReference type="InterPro" id="IPR002401">
    <property type="entry name" value="Cyt_P450_E_grp-I"/>
</dbReference>
<reference evidence="5 6" key="1">
    <citation type="journal article" date="2020" name="Sci. Rep.">
        <title>A novel cyanobacterial geosmin producer, revising GeoA distribution and dispersion patterns in Bacteria.</title>
        <authorList>
            <person name="Churro C."/>
            <person name="Semedo-Aguiar A.P."/>
            <person name="Silva A.D."/>
            <person name="Pereira-Leal J.B."/>
            <person name="Leite R.B."/>
        </authorList>
    </citation>
    <scope>NUCLEOTIDE SEQUENCE [LARGE SCALE GENOMIC DNA]</scope>
    <source>
        <strain evidence="5 6">IPMA8</strain>
    </source>
</reference>
<keyword evidence="6" id="KW-1185">Reference proteome</keyword>
<comment type="cofactor">
    <cofactor evidence="1">
        <name>heme</name>
        <dbReference type="ChEBI" id="CHEBI:30413"/>
    </cofactor>
</comment>
<keyword evidence="3" id="KW-0349">Heme</keyword>
<feature type="transmembrane region" description="Helical" evidence="4">
    <location>
        <begin position="165"/>
        <end position="187"/>
    </location>
</feature>
<evidence type="ECO:0000256" key="1">
    <source>
        <dbReference type="ARBA" id="ARBA00001971"/>
    </source>
</evidence>
<dbReference type="PRINTS" id="PR00463">
    <property type="entry name" value="EP450I"/>
</dbReference>
<comment type="similarity">
    <text evidence="2 3">Belongs to the cytochrome P450 family.</text>
</comment>
<dbReference type="InterPro" id="IPR050121">
    <property type="entry name" value="Cytochrome_P450_monoxygenase"/>
</dbReference>
<keyword evidence="4" id="KW-0812">Transmembrane</keyword>
<evidence type="ECO:0000313" key="5">
    <source>
        <dbReference type="EMBL" id="NQE38049.1"/>
    </source>
</evidence>
<keyword evidence="3" id="KW-0503">Monooxygenase</keyword>
<dbReference type="Proteomes" id="UP000702425">
    <property type="component" value="Unassembled WGS sequence"/>
</dbReference>
<keyword evidence="4" id="KW-1133">Transmembrane helix</keyword>
<dbReference type="CDD" id="cd11053">
    <property type="entry name" value="CYP110-like"/>
    <property type="match status" value="1"/>
</dbReference>
<dbReference type="InterPro" id="IPR017972">
    <property type="entry name" value="Cyt_P450_CS"/>
</dbReference>
<organism evidence="5 6">
    <name type="scientific">Microcoleus asticus IPMA8</name>
    <dbReference type="NCBI Taxonomy" id="2563858"/>
    <lineage>
        <taxon>Bacteria</taxon>
        <taxon>Bacillati</taxon>
        <taxon>Cyanobacteriota</taxon>
        <taxon>Cyanophyceae</taxon>
        <taxon>Oscillatoriophycideae</taxon>
        <taxon>Oscillatoriales</taxon>
        <taxon>Microcoleaceae</taxon>
        <taxon>Microcoleus</taxon>
        <taxon>Microcoleus asticus</taxon>
    </lineage>
</organism>
<sequence length="459" mass="52047">MKLPPGPKTPTWLLNIQFASDPIGYMNAVTKRYGEIFTIMFGSTPVVFVSNPEGLKEIFTNTKEITAPGELNQGLSLLGGTNGLLLLDGLRHKHRRKLLMPPLHGERMRSYGQRICHLTEEIISQQAIGKPFLGFPIMQVIALQVILEVVFGLNEGERYKQLRQLIPSLLSFPFSPIMSLIFSFPALQMDFGRRSPWGYFLYLRQQFDQLLYSEINDRRQQADSSRADILSDLVLALDENGKPMTNEDVRDLLPSFLFAGRNTEASAIAWALYWIHTNLGVRDRLLEELDSLGDFPDPVRIVALPYLNAVCNEVLRINPSQVITLPRRVESQVNLMGYELSPGTILRGCIYQTHQSEDLYPQPKEFKPERFLDRQFSSYEFLPFGGGARRCPAEALGLFEMKLVLATILSRYQLALADKRPEKPKPLGINFPPAKGLKMVIVGKRQRQERSHQFVAGTL</sequence>
<dbReference type="RefSeq" id="WP_172192550.1">
    <property type="nucleotide sequence ID" value="NZ_CAWPPK010000083.1"/>
</dbReference>
<evidence type="ECO:0000313" key="6">
    <source>
        <dbReference type="Proteomes" id="UP000702425"/>
    </source>
</evidence>
<name>A0ABX2D616_9CYAN</name>
<dbReference type="Pfam" id="PF00067">
    <property type="entry name" value="p450"/>
    <property type="match status" value="1"/>
</dbReference>
<feature type="transmembrane region" description="Helical" evidence="4">
    <location>
        <begin position="132"/>
        <end position="153"/>
    </location>
</feature>
<proteinExistence type="inferred from homology"/>
<dbReference type="EMBL" id="SRRZ01000173">
    <property type="protein sequence ID" value="NQE38049.1"/>
    <property type="molecule type" value="Genomic_DNA"/>
</dbReference>
<keyword evidence="4" id="KW-0472">Membrane</keyword>
<dbReference type="InterPro" id="IPR001128">
    <property type="entry name" value="Cyt_P450"/>
</dbReference>
<dbReference type="PRINTS" id="PR00385">
    <property type="entry name" value="P450"/>
</dbReference>
<gene>
    <name evidence="5" type="ORF">E5S67_05831</name>
</gene>
<comment type="caution">
    <text evidence="5">The sequence shown here is derived from an EMBL/GenBank/DDBJ whole genome shotgun (WGS) entry which is preliminary data.</text>
</comment>
<dbReference type="PROSITE" id="PS00086">
    <property type="entry name" value="CYTOCHROME_P450"/>
    <property type="match status" value="1"/>
</dbReference>
<dbReference type="Gene3D" id="1.10.630.10">
    <property type="entry name" value="Cytochrome P450"/>
    <property type="match status" value="1"/>
</dbReference>
<dbReference type="InterPro" id="IPR036396">
    <property type="entry name" value="Cyt_P450_sf"/>
</dbReference>
<evidence type="ECO:0000256" key="4">
    <source>
        <dbReference type="SAM" id="Phobius"/>
    </source>
</evidence>
<keyword evidence="3 5" id="KW-0560">Oxidoreductase</keyword>
<dbReference type="PANTHER" id="PTHR24305:SF166">
    <property type="entry name" value="CYTOCHROME P450 12A4, MITOCHONDRIAL-RELATED"/>
    <property type="match status" value="1"/>
</dbReference>
<dbReference type="PANTHER" id="PTHR24305">
    <property type="entry name" value="CYTOCHROME P450"/>
    <property type="match status" value="1"/>
</dbReference>
<keyword evidence="3" id="KW-0479">Metal-binding</keyword>
<dbReference type="EC" id="1.14.-.-" evidence="5"/>
<dbReference type="GO" id="GO:0016491">
    <property type="term" value="F:oxidoreductase activity"/>
    <property type="evidence" value="ECO:0007669"/>
    <property type="project" value="UniProtKB-KW"/>
</dbReference>
<evidence type="ECO:0000256" key="2">
    <source>
        <dbReference type="ARBA" id="ARBA00010617"/>
    </source>
</evidence>